<evidence type="ECO:0000313" key="3">
    <source>
        <dbReference type="Proteomes" id="UP000189701"/>
    </source>
</evidence>
<keyword evidence="3" id="KW-1185">Reference proteome</keyword>
<dbReference type="AlphaFoldDB" id="A0A1U7XJF4"/>
<dbReference type="Pfam" id="PF22936">
    <property type="entry name" value="Pol_BBD"/>
    <property type="match status" value="1"/>
</dbReference>
<reference evidence="3" key="1">
    <citation type="journal article" date="2013" name="Genome Biol.">
        <title>Reference genomes and transcriptomes of Nicotiana sylvestris and Nicotiana tomentosiformis.</title>
        <authorList>
            <person name="Sierro N."/>
            <person name="Battey J.N."/>
            <person name="Ouadi S."/>
            <person name="Bovet L."/>
            <person name="Goepfert S."/>
            <person name="Bakaher N."/>
            <person name="Peitsch M.C."/>
            <person name="Ivanov N.V."/>
        </authorList>
    </citation>
    <scope>NUCLEOTIDE SEQUENCE [LARGE SCALE GENOMIC DNA]</scope>
</reference>
<dbReference type="PANTHER" id="PTHR37610:SF6">
    <property type="entry name" value="GAG-POLYPEPTIDE OF LTR COPIA-TYPE-RELATED"/>
    <property type="match status" value="1"/>
</dbReference>
<evidence type="ECO:0000313" key="4">
    <source>
        <dbReference type="RefSeq" id="XP_009786620.1"/>
    </source>
</evidence>
<evidence type="ECO:0000259" key="2">
    <source>
        <dbReference type="Pfam" id="PF22936"/>
    </source>
</evidence>
<sequence>MVLTEDSSSSASADSPTPIMAKIDHLHPYYLHASDSPGMALVFSVFDGTGYGSWRKSILVSLSAKNKLGFIDGTLVKPKENFEFFNLWTRCNDMVFAWLLNSLTKEIRSSVIHSKSAHDLWKQLEKRYGQSNLAQLFDLQKQIMETVQGSNNIATYFNNMKVIWDEIDLLDSRVVCSCVDCKCGAVEKNNALEERQKLVQFLMGLNETYTACRGNIMMMNPSPNIDRAYFLLLQEERQRSIQPMILPIDSTAFSVARQSSNLGQGNQRFNMQQGSFYSTSKPNSYQDNRRNNLSCKYCKKTGHTIEKYFKLHGYPTNFQQGGFKNNKPRENVQPIFYNSAHSNTISTQSDSNKPTNTDVSIGLNQEKISQLMEILHQVKIGQQTTSNSEANVIVNCAGIAPFTILTTPKNSICHFWILDSGASEHITFDESILFNIKPLSQPVFVNLPNSFLIKVTHAGQSCIHPDLTLNRVLVVPSFKFNLLSVHKLCSQFNSLLTLSATSFFLQSPSLRRPLDPGRVKDGLYLLQTFHPMSGTHLQTNQTISSPVNNCHQSVCTLFSNSEFSCGTLWHVRLRHMPI</sequence>
<protein>
    <submittedName>
        <fullName evidence="4">Uncharacterized protein LOC104234709</fullName>
    </submittedName>
</protein>
<dbReference type="RefSeq" id="XP_009786620.1">
    <property type="nucleotide sequence ID" value="XM_009788318.1"/>
</dbReference>
<dbReference type="PANTHER" id="PTHR37610">
    <property type="entry name" value="CCHC-TYPE DOMAIN-CONTAINING PROTEIN"/>
    <property type="match status" value="1"/>
</dbReference>
<gene>
    <name evidence="4" type="primary">LOC104234709</name>
</gene>
<feature type="domain" description="Retrovirus-related Pol polyprotein from transposon TNT 1-94-like beta-barrel" evidence="2">
    <location>
        <begin position="416"/>
        <end position="489"/>
    </location>
</feature>
<reference evidence="4" key="2">
    <citation type="submission" date="2025-08" db="UniProtKB">
        <authorList>
            <consortium name="RefSeq"/>
        </authorList>
    </citation>
    <scope>IDENTIFICATION</scope>
    <source>
        <tissue evidence="4">Leaf</tissue>
    </source>
</reference>
<organism evidence="3 4">
    <name type="scientific">Nicotiana sylvestris</name>
    <name type="common">Wood tobacco</name>
    <name type="synonym">South American tobacco</name>
    <dbReference type="NCBI Taxonomy" id="4096"/>
    <lineage>
        <taxon>Eukaryota</taxon>
        <taxon>Viridiplantae</taxon>
        <taxon>Streptophyta</taxon>
        <taxon>Embryophyta</taxon>
        <taxon>Tracheophyta</taxon>
        <taxon>Spermatophyta</taxon>
        <taxon>Magnoliopsida</taxon>
        <taxon>eudicotyledons</taxon>
        <taxon>Gunneridae</taxon>
        <taxon>Pentapetalae</taxon>
        <taxon>asterids</taxon>
        <taxon>lamiids</taxon>
        <taxon>Solanales</taxon>
        <taxon>Solanaceae</taxon>
        <taxon>Nicotianoideae</taxon>
        <taxon>Nicotianeae</taxon>
        <taxon>Nicotiana</taxon>
    </lineage>
</organism>
<accession>A0A1U7XJF4</accession>
<name>A0A1U7XJF4_NICSY</name>
<dbReference type="eggNOG" id="KOG0017">
    <property type="taxonomic scope" value="Eukaryota"/>
</dbReference>
<dbReference type="InterPro" id="IPR029472">
    <property type="entry name" value="Copia-like_N"/>
</dbReference>
<feature type="domain" description="Retrotransposon Copia-like N-terminal" evidence="1">
    <location>
        <begin position="32"/>
        <end position="79"/>
    </location>
</feature>
<evidence type="ECO:0000259" key="1">
    <source>
        <dbReference type="Pfam" id="PF14244"/>
    </source>
</evidence>
<proteinExistence type="predicted"/>
<dbReference type="InterPro" id="IPR054722">
    <property type="entry name" value="PolX-like_BBD"/>
</dbReference>
<dbReference type="Proteomes" id="UP000189701">
    <property type="component" value="Unplaced"/>
</dbReference>
<dbReference type="OrthoDB" id="1306223at2759"/>
<dbReference type="Pfam" id="PF14244">
    <property type="entry name" value="Retrotran_gag_3"/>
    <property type="match status" value="1"/>
</dbReference>